<keyword evidence="2" id="KW-1185">Reference proteome</keyword>
<evidence type="ECO:0000313" key="2">
    <source>
        <dbReference type="Proteomes" id="UP000095283"/>
    </source>
</evidence>
<accession>A0A1I7WV66</accession>
<name>A0A1I7WV66_HETBA</name>
<keyword evidence="1" id="KW-1133">Transmembrane helix</keyword>
<dbReference type="Proteomes" id="UP000095283">
    <property type="component" value="Unplaced"/>
</dbReference>
<protein>
    <submittedName>
        <fullName evidence="3">30S ribosomal protein S6</fullName>
    </submittedName>
</protein>
<reference evidence="3" key="1">
    <citation type="submission" date="2016-11" db="UniProtKB">
        <authorList>
            <consortium name="WormBaseParasite"/>
        </authorList>
    </citation>
    <scope>IDENTIFICATION</scope>
</reference>
<evidence type="ECO:0000256" key="1">
    <source>
        <dbReference type="SAM" id="Phobius"/>
    </source>
</evidence>
<keyword evidence="1" id="KW-0472">Membrane</keyword>
<evidence type="ECO:0000313" key="3">
    <source>
        <dbReference type="WBParaSite" id="Hba_09093"/>
    </source>
</evidence>
<dbReference type="WBParaSite" id="Hba_09093">
    <property type="protein sequence ID" value="Hba_09093"/>
    <property type="gene ID" value="Hba_09093"/>
</dbReference>
<sequence length="80" mass="9472">MSMYSLWVQVNSDQWHRDLKRAVKGLDLFEERGKGSSVPDFQQKGIYSTVGSLNLLIFFSIYRIVFYFKNHLLKTLIRKI</sequence>
<organism evidence="2 3">
    <name type="scientific">Heterorhabditis bacteriophora</name>
    <name type="common">Entomopathogenic nematode worm</name>
    <dbReference type="NCBI Taxonomy" id="37862"/>
    <lineage>
        <taxon>Eukaryota</taxon>
        <taxon>Metazoa</taxon>
        <taxon>Ecdysozoa</taxon>
        <taxon>Nematoda</taxon>
        <taxon>Chromadorea</taxon>
        <taxon>Rhabditida</taxon>
        <taxon>Rhabditina</taxon>
        <taxon>Rhabditomorpha</taxon>
        <taxon>Strongyloidea</taxon>
        <taxon>Heterorhabditidae</taxon>
        <taxon>Heterorhabditis</taxon>
    </lineage>
</organism>
<dbReference type="AlphaFoldDB" id="A0A1I7WV66"/>
<feature type="transmembrane region" description="Helical" evidence="1">
    <location>
        <begin position="46"/>
        <end position="68"/>
    </location>
</feature>
<proteinExistence type="predicted"/>
<keyword evidence="1" id="KW-0812">Transmembrane</keyword>